<dbReference type="EMBL" id="KN837159">
    <property type="protein sequence ID" value="KIJ38592.1"/>
    <property type="molecule type" value="Genomic_DNA"/>
</dbReference>
<reference evidence="1 2" key="1">
    <citation type="submission" date="2014-06" db="EMBL/GenBank/DDBJ databases">
        <title>Evolutionary Origins and Diversification of the Mycorrhizal Mutualists.</title>
        <authorList>
            <consortium name="DOE Joint Genome Institute"/>
            <consortium name="Mycorrhizal Genomics Consortium"/>
            <person name="Kohler A."/>
            <person name="Kuo A."/>
            <person name="Nagy L.G."/>
            <person name="Floudas D."/>
            <person name="Copeland A."/>
            <person name="Barry K.W."/>
            <person name="Cichocki N."/>
            <person name="Veneault-Fourrey C."/>
            <person name="LaButti K."/>
            <person name="Lindquist E.A."/>
            <person name="Lipzen A."/>
            <person name="Lundell T."/>
            <person name="Morin E."/>
            <person name="Murat C."/>
            <person name="Riley R."/>
            <person name="Ohm R."/>
            <person name="Sun H."/>
            <person name="Tunlid A."/>
            <person name="Henrissat B."/>
            <person name="Grigoriev I.V."/>
            <person name="Hibbett D.S."/>
            <person name="Martin F."/>
        </authorList>
    </citation>
    <scope>NUCLEOTIDE SEQUENCE [LARGE SCALE GENOMIC DNA]</scope>
    <source>
        <strain evidence="1 2">SS14</strain>
    </source>
</reference>
<evidence type="ECO:0000313" key="2">
    <source>
        <dbReference type="Proteomes" id="UP000054279"/>
    </source>
</evidence>
<dbReference type="InterPro" id="IPR036851">
    <property type="entry name" value="Chloroperoxidase-like_sf"/>
</dbReference>
<dbReference type="OrthoDB" id="2542103at2759"/>
<accession>A0A0C9VAJ7</accession>
<dbReference type="Proteomes" id="UP000054279">
    <property type="component" value="Unassembled WGS sequence"/>
</dbReference>
<proteinExistence type="predicted"/>
<keyword evidence="2" id="KW-1185">Reference proteome</keyword>
<dbReference type="Gene3D" id="1.10.489.10">
    <property type="entry name" value="Chloroperoxidase-like"/>
    <property type="match status" value="1"/>
</dbReference>
<evidence type="ECO:0000313" key="1">
    <source>
        <dbReference type="EMBL" id="KIJ38592.1"/>
    </source>
</evidence>
<protein>
    <submittedName>
        <fullName evidence="1">Uncharacterized protein</fullName>
    </submittedName>
</protein>
<dbReference type="GO" id="GO:0004601">
    <property type="term" value="F:peroxidase activity"/>
    <property type="evidence" value="ECO:0007669"/>
    <property type="project" value="InterPro"/>
</dbReference>
<organism evidence="1 2">
    <name type="scientific">Sphaerobolus stellatus (strain SS14)</name>
    <dbReference type="NCBI Taxonomy" id="990650"/>
    <lineage>
        <taxon>Eukaryota</taxon>
        <taxon>Fungi</taxon>
        <taxon>Dikarya</taxon>
        <taxon>Basidiomycota</taxon>
        <taxon>Agaricomycotina</taxon>
        <taxon>Agaricomycetes</taxon>
        <taxon>Phallomycetidae</taxon>
        <taxon>Geastrales</taxon>
        <taxon>Sphaerobolaceae</taxon>
        <taxon>Sphaerobolus</taxon>
    </lineage>
</organism>
<name>A0A0C9VAJ7_SPHS4</name>
<gene>
    <name evidence="1" type="ORF">M422DRAFT_258700</name>
</gene>
<dbReference type="HOGENOM" id="CLU_1469121_0_0_1"/>
<dbReference type="AlphaFoldDB" id="A0A0C9VAJ7"/>
<sequence>MVYVHQVHILLCSHPEFVQYLPHNSIVTPAQIVEAAQDVPCYLNAYRDPAVALILFIDEHKADGYLNLKDALGFLRDMHMPNNLHHNDDSKTGQMVSNALSTIFAVHPVQPGVNNGTINSYTMNPTLATFNDRCKLYTNSINIMVCNLYPNPTGILRENLNANLDFFFRSFEVEGCMPLFPYGH</sequence>